<keyword evidence="3" id="KW-0967">Endosome</keyword>
<feature type="region of interest" description="Disordered" evidence="4">
    <location>
        <begin position="1"/>
        <end position="24"/>
    </location>
</feature>
<sequence>MSFFKNLFGKKEPPAPSTSESIQKLRDTENMLLKKQEFLEQKVEQEHEIAKKNASTNKRVALQALKRKKRYEQQLEQLQGTLTTIETQREALENANTNAAVLDTMKGASDALKKTHKDMNIDNVHDMMDDIAEQNDVANEISNAISTGIISPGVDEDELAKELEELEQEGLDSELLNVGPAPNKLPEVPSTDLPTASKDKEKKKAKPVAADEDDDPDMKELMQWAN</sequence>
<evidence type="ECO:0000313" key="7">
    <source>
        <dbReference type="Proteomes" id="UP001107558"/>
    </source>
</evidence>
<dbReference type="OrthoDB" id="5592979at2759"/>
<dbReference type="GO" id="GO:0009898">
    <property type="term" value="C:cytoplasmic side of plasma membrane"/>
    <property type="evidence" value="ECO:0007669"/>
    <property type="project" value="TreeGrafter"/>
</dbReference>
<comment type="caution">
    <text evidence="6">The sequence shown here is derived from an EMBL/GenBank/DDBJ whole genome shotgun (WGS) entry which is preliminary data.</text>
</comment>
<accession>A0A9J6C6Z8</accession>
<dbReference type="InterPro" id="IPR005024">
    <property type="entry name" value="Snf7_fam"/>
</dbReference>
<evidence type="ECO:0000256" key="2">
    <source>
        <dbReference type="ARBA" id="ARBA00006190"/>
    </source>
</evidence>
<organism evidence="6 7">
    <name type="scientific">Polypedilum vanderplanki</name>
    <name type="common">Sleeping chironomid midge</name>
    <dbReference type="NCBI Taxonomy" id="319348"/>
    <lineage>
        <taxon>Eukaryota</taxon>
        <taxon>Metazoa</taxon>
        <taxon>Ecdysozoa</taxon>
        <taxon>Arthropoda</taxon>
        <taxon>Hexapoda</taxon>
        <taxon>Insecta</taxon>
        <taxon>Pterygota</taxon>
        <taxon>Neoptera</taxon>
        <taxon>Endopterygota</taxon>
        <taxon>Diptera</taxon>
        <taxon>Nematocera</taxon>
        <taxon>Chironomoidea</taxon>
        <taxon>Chironomidae</taxon>
        <taxon>Chironominae</taxon>
        <taxon>Polypedilum</taxon>
        <taxon>Polypedilum</taxon>
    </lineage>
</organism>
<evidence type="ECO:0000313" key="6">
    <source>
        <dbReference type="EMBL" id="KAG5677857.1"/>
    </source>
</evidence>
<dbReference type="GO" id="GO:0000815">
    <property type="term" value="C:ESCRT III complex"/>
    <property type="evidence" value="ECO:0007669"/>
    <property type="project" value="TreeGrafter"/>
</dbReference>
<dbReference type="GO" id="GO:0032511">
    <property type="term" value="P:late endosome to vacuole transport via multivesicular body sorting pathway"/>
    <property type="evidence" value="ECO:0007669"/>
    <property type="project" value="TreeGrafter"/>
</dbReference>
<dbReference type="PROSITE" id="PS51179">
    <property type="entry name" value="POU_3"/>
    <property type="match status" value="1"/>
</dbReference>
<dbReference type="Proteomes" id="UP001107558">
    <property type="component" value="Chromosome 2"/>
</dbReference>
<evidence type="ECO:0000259" key="5">
    <source>
        <dbReference type="PROSITE" id="PS51179"/>
    </source>
</evidence>
<dbReference type="Gene3D" id="6.10.250.1710">
    <property type="match status" value="1"/>
</dbReference>
<dbReference type="PANTHER" id="PTHR22761">
    <property type="entry name" value="CHARGED MULTIVESICULAR BODY PROTEIN"/>
    <property type="match status" value="1"/>
</dbReference>
<dbReference type="EMBL" id="JADBJN010000002">
    <property type="protein sequence ID" value="KAG5677857.1"/>
    <property type="molecule type" value="Genomic_DNA"/>
</dbReference>
<dbReference type="InterPro" id="IPR000327">
    <property type="entry name" value="POU_dom"/>
</dbReference>
<proteinExistence type="inferred from homology"/>
<dbReference type="AlphaFoldDB" id="A0A9J6C6Z8"/>
<evidence type="ECO:0000256" key="3">
    <source>
        <dbReference type="ARBA" id="ARBA00022753"/>
    </source>
</evidence>
<keyword evidence="7" id="KW-1185">Reference proteome</keyword>
<name>A0A9J6C6Z8_POLVA</name>
<feature type="region of interest" description="Disordered" evidence="4">
    <location>
        <begin position="175"/>
        <end position="226"/>
    </location>
</feature>
<protein>
    <recommendedName>
        <fullName evidence="5">POU-specific domain-containing protein</fullName>
    </recommendedName>
</protein>
<gene>
    <name evidence="6" type="ORF">PVAND_007577</name>
</gene>
<dbReference type="Pfam" id="PF03357">
    <property type="entry name" value="Snf7"/>
    <property type="match status" value="1"/>
</dbReference>
<comment type="subcellular location">
    <subcellularLocation>
        <location evidence="1">Endosome</location>
    </subcellularLocation>
</comment>
<feature type="domain" description="POU-specific" evidence="5">
    <location>
        <begin position="213"/>
        <end position="226"/>
    </location>
</feature>
<comment type="similarity">
    <text evidence="2">Belongs to the SNF7 family.</text>
</comment>
<dbReference type="GO" id="GO:0006900">
    <property type="term" value="P:vesicle budding from membrane"/>
    <property type="evidence" value="ECO:0007669"/>
    <property type="project" value="TreeGrafter"/>
</dbReference>
<dbReference type="GO" id="GO:0003700">
    <property type="term" value="F:DNA-binding transcription factor activity"/>
    <property type="evidence" value="ECO:0007669"/>
    <property type="project" value="InterPro"/>
</dbReference>
<dbReference type="Gene3D" id="1.10.287.1060">
    <property type="entry name" value="ESAT-6-like"/>
    <property type="match status" value="1"/>
</dbReference>
<evidence type="ECO:0000256" key="1">
    <source>
        <dbReference type="ARBA" id="ARBA00004177"/>
    </source>
</evidence>
<dbReference type="PANTHER" id="PTHR22761:SF10">
    <property type="entry name" value="GH13992P"/>
    <property type="match status" value="1"/>
</dbReference>
<dbReference type="GO" id="GO:0005771">
    <property type="term" value="C:multivesicular body"/>
    <property type="evidence" value="ECO:0007669"/>
    <property type="project" value="TreeGrafter"/>
</dbReference>
<evidence type="ECO:0000256" key="4">
    <source>
        <dbReference type="SAM" id="MobiDB-lite"/>
    </source>
</evidence>
<reference evidence="6" key="1">
    <citation type="submission" date="2021-03" db="EMBL/GenBank/DDBJ databases">
        <title>Chromosome level genome of the anhydrobiotic midge Polypedilum vanderplanki.</title>
        <authorList>
            <person name="Yoshida Y."/>
            <person name="Kikawada T."/>
            <person name="Gusev O."/>
        </authorList>
    </citation>
    <scope>NUCLEOTIDE SEQUENCE</scope>
    <source>
        <strain evidence="6">NIAS01</strain>
        <tissue evidence="6">Whole body or cell culture</tissue>
    </source>
</reference>